<gene>
    <name evidence="2" type="ORF">IC621_04395</name>
</gene>
<comment type="caution">
    <text evidence="2">The sequence shown here is derived from an EMBL/GenBank/DDBJ whole genome shotgun (WGS) entry which is preliminary data.</text>
</comment>
<keyword evidence="1" id="KW-1133">Transmembrane helix</keyword>
<name>A0A926NKE2_9BACI</name>
<protein>
    <submittedName>
        <fullName evidence="2">YesL family protein</fullName>
    </submittedName>
</protein>
<evidence type="ECO:0000256" key="1">
    <source>
        <dbReference type="SAM" id="Phobius"/>
    </source>
</evidence>
<dbReference type="Pfam" id="PF04854">
    <property type="entry name" value="DUF624"/>
    <property type="match status" value="1"/>
</dbReference>
<keyword evidence="1" id="KW-0472">Membrane</keyword>
<reference evidence="2" key="1">
    <citation type="submission" date="2020-09" db="EMBL/GenBank/DDBJ databases">
        <title>A novel bacterium of genus Bacillus, isolated from South China Sea.</title>
        <authorList>
            <person name="Huang H."/>
            <person name="Mo K."/>
            <person name="Hu Y."/>
        </authorList>
    </citation>
    <scope>NUCLEOTIDE SEQUENCE</scope>
    <source>
        <strain evidence="2">IB182487</strain>
    </source>
</reference>
<dbReference type="InterPro" id="IPR006938">
    <property type="entry name" value="DUF624"/>
</dbReference>
<dbReference type="Proteomes" id="UP000626844">
    <property type="component" value="Unassembled WGS sequence"/>
</dbReference>
<organism evidence="2 3">
    <name type="scientific">Metabacillus arenae</name>
    <dbReference type="NCBI Taxonomy" id="2771434"/>
    <lineage>
        <taxon>Bacteria</taxon>
        <taxon>Bacillati</taxon>
        <taxon>Bacillota</taxon>
        <taxon>Bacilli</taxon>
        <taxon>Bacillales</taxon>
        <taxon>Bacillaceae</taxon>
        <taxon>Metabacillus</taxon>
    </lineage>
</organism>
<feature type="transmembrane region" description="Helical" evidence="1">
    <location>
        <begin position="80"/>
        <end position="101"/>
    </location>
</feature>
<keyword evidence="3" id="KW-1185">Reference proteome</keyword>
<feature type="transmembrane region" description="Helical" evidence="1">
    <location>
        <begin position="113"/>
        <end position="135"/>
    </location>
</feature>
<dbReference type="EMBL" id="JACXAI010000003">
    <property type="protein sequence ID" value="MBD1379461.1"/>
    <property type="molecule type" value="Genomic_DNA"/>
</dbReference>
<dbReference type="AlphaFoldDB" id="A0A926NKE2"/>
<feature type="transmembrane region" description="Helical" evidence="1">
    <location>
        <begin position="20"/>
        <end position="43"/>
    </location>
</feature>
<proteinExistence type="predicted"/>
<sequence>MEGNLFITKLNTLFLWVTKLAYLNGLWILFSLIGLVIVGLFPASVAMLTICRKWLHGESTLPIFKTFVKTYKSALLSSNLLGWILAGVGILLYINFLILQANTGQINIVTISAFYLFLVFFLITVSHALPVFVHYRISILNCIRHAFIIGLLNVHLSIAIMISQSSFFYLMFSYPSSAVFFLGSILSIIQMWLALCSFKRIDKRAMKKKSVKAFA</sequence>
<accession>A0A926NKE2</accession>
<evidence type="ECO:0000313" key="2">
    <source>
        <dbReference type="EMBL" id="MBD1379461.1"/>
    </source>
</evidence>
<feature type="transmembrane region" description="Helical" evidence="1">
    <location>
        <begin position="147"/>
        <end position="172"/>
    </location>
</feature>
<feature type="transmembrane region" description="Helical" evidence="1">
    <location>
        <begin position="178"/>
        <end position="198"/>
    </location>
</feature>
<keyword evidence="1" id="KW-0812">Transmembrane</keyword>
<dbReference type="RefSeq" id="WP_191156091.1">
    <property type="nucleotide sequence ID" value="NZ_JACXAI010000003.1"/>
</dbReference>
<evidence type="ECO:0000313" key="3">
    <source>
        <dbReference type="Proteomes" id="UP000626844"/>
    </source>
</evidence>